<reference evidence="7" key="1">
    <citation type="submission" date="2021-01" db="EMBL/GenBank/DDBJ databases">
        <authorList>
            <consortium name="Genoscope - CEA"/>
            <person name="William W."/>
        </authorList>
    </citation>
    <scope>NUCLEOTIDE SEQUENCE</scope>
</reference>
<dbReference type="SMART" id="SM00602">
    <property type="entry name" value="VPS10"/>
    <property type="match status" value="1"/>
</dbReference>
<keyword evidence="4" id="KW-0472">Membrane</keyword>
<proteinExistence type="predicted"/>
<feature type="signal peptide" evidence="5">
    <location>
        <begin position="1"/>
        <end position="17"/>
    </location>
</feature>
<comment type="caution">
    <text evidence="7">The sequence shown here is derived from an EMBL/GenBank/DDBJ whole genome shotgun (WGS) entry which is preliminary data.</text>
</comment>
<dbReference type="InterPro" id="IPR006581">
    <property type="entry name" value="VPS10"/>
</dbReference>
<keyword evidence="4" id="KW-1133">Transmembrane helix</keyword>
<evidence type="ECO:0000256" key="5">
    <source>
        <dbReference type="SAM" id="SignalP"/>
    </source>
</evidence>
<feature type="transmembrane region" description="Helical" evidence="4">
    <location>
        <begin position="753"/>
        <end position="772"/>
    </location>
</feature>
<dbReference type="InterPro" id="IPR031777">
    <property type="entry name" value="Sortilin_C"/>
</dbReference>
<dbReference type="OrthoDB" id="443634at2759"/>
<dbReference type="FunFam" id="2.130.10.10:FF:002201">
    <property type="entry name" value="Sortilin"/>
    <property type="match status" value="1"/>
</dbReference>
<dbReference type="Pfam" id="PF15902">
    <property type="entry name" value="Sortilin-Vps10"/>
    <property type="match status" value="1"/>
</dbReference>
<dbReference type="Proteomes" id="UP000692954">
    <property type="component" value="Unassembled WGS sequence"/>
</dbReference>
<evidence type="ECO:0000256" key="4">
    <source>
        <dbReference type="SAM" id="Phobius"/>
    </source>
</evidence>
<evidence type="ECO:0000256" key="2">
    <source>
        <dbReference type="ARBA" id="ARBA00023180"/>
    </source>
</evidence>
<dbReference type="PANTHER" id="PTHR12106">
    <property type="entry name" value="SORTILIN RELATED"/>
    <property type="match status" value="1"/>
</dbReference>
<evidence type="ECO:0000313" key="7">
    <source>
        <dbReference type="EMBL" id="CAD8053762.1"/>
    </source>
</evidence>
<dbReference type="PANTHER" id="PTHR12106:SF27">
    <property type="entry name" value="SORTILIN-RELATED RECEPTOR"/>
    <property type="match status" value="1"/>
</dbReference>
<evidence type="ECO:0000259" key="6">
    <source>
        <dbReference type="SMART" id="SM00602"/>
    </source>
</evidence>
<name>A0A8S1KLB2_9CILI</name>
<keyword evidence="1" id="KW-0677">Repeat</keyword>
<keyword evidence="5" id="KW-0732">Signal</keyword>
<dbReference type="InterPro" id="IPR031778">
    <property type="entry name" value="Sortilin_N"/>
</dbReference>
<dbReference type="Pfam" id="PF15901">
    <property type="entry name" value="Sortilin_C"/>
    <property type="match status" value="1"/>
</dbReference>
<keyword evidence="2" id="KW-0325">Glycoprotein</keyword>
<gene>
    <name evidence="7" type="ORF">PSON_ATCC_30995.1.T0070554</name>
</gene>
<feature type="domain" description="VPS10" evidence="6">
    <location>
        <begin position="55"/>
        <end position="709"/>
    </location>
</feature>
<dbReference type="InterPro" id="IPR050310">
    <property type="entry name" value="VPS10-sortilin"/>
</dbReference>
<keyword evidence="8" id="KW-1185">Reference proteome</keyword>
<accession>A0A8S1KLB2</accession>
<dbReference type="GO" id="GO:0005794">
    <property type="term" value="C:Golgi apparatus"/>
    <property type="evidence" value="ECO:0007669"/>
    <property type="project" value="TreeGrafter"/>
</dbReference>
<dbReference type="EMBL" id="CAJJDN010000007">
    <property type="protein sequence ID" value="CAD8053762.1"/>
    <property type="molecule type" value="Genomic_DNA"/>
</dbReference>
<dbReference type="FunFam" id="3.30.60.270:FF:000002">
    <property type="entry name" value="Sortilin-related receptor isoform A"/>
    <property type="match status" value="1"/>
</dbReference>
<evidence type="ECO:0000256" key="3">
    <source>
        <dbReference type="SAM" id="MobiDB-lite"/>
    </source>
</evidence>
<protein>
    <recommendedName>
        <fullName evidence="6">VPS10 domain-containing protein</fullName>
    </recommendedName>
</protein>
<dbReference type="GO" id="GO:0006892">
    <property type="term" value="P:post-Golgi vesicle-mediated transport"/>
    <property type="evidence" value="ECO:0007669"/>
    <property type="project" value="TreeGrafter"/>
</dbReference>
<evidence type="ECO:0000313" key="8">
    <source>
        <dbReference type="Proteomes" id="UP000692954"/>
    </source>
</evidence>
<keyword evidence="4" id="KW-0812">Transmembrane</keyword>
<dbReference type="GO" id="GO:0016020">
    <property type="term" value="C:membrane"/>
    <property type="evidence" value="ECO:0007669"/>
    <property type="project" value="InterPro"/>
</dbReference>
<feature type="chain" id="PRO_5035726466" description="VPS10 domain-containing protein" evidence="5">
    <location>
        <begin position="18"/>
        <end position="833"/>
    </location>
</feature>
<evidence type="ECO:0000256" key="1">
    <source>
        <dbReference type="ARBA" id="ARBA00022737"/>
    </source>
</evidence>
<organism evidence="7 8">
    <name type="scientific">Paramecium sonneborni</name>
    <dbReference type="NCBI Taxonomy" id="65129"/>
    <lineage>
        <taxon>Eukaryota</taxon>
        <taxon>Sar</taxon>
        <taxon>Alveolata</taxon>
        <taxon>Ciliophora</taxon>
        <taxon>Intramacronucleata</taxon>
        <taxon>Oligohymenophorea</taxon>
        <taxon>Peniculida</taxon>
        <taxon>Parameciidae</taxon>
        <taxon>Paramecium</taxon>
    </lineage>
</organism>
<feature type="region of interest" description="Disordered" evidence="3">
    <location>
        <begin position="797"/>
        <end position="833"/>
    </location>
</feature>
<sequence>MIQLLCLSFLFLSLTQSAYIIDSAVDQVFWCGGSIIVTPDDDVVEQKNEAQQHRKILFVLSNKGFAYRSTDYGQKWENVTQILIEQQKLDSNYKFKDVMQSPADSFTMYFIGYNQSFISQDCGRTYKTFNDNRLYGFRFNKLNKDQILAFQEKKCNKTDKSCKEQYKRELWVTKNGGQIWQPVFDHVRDAAWDKLIHYEMVPDMRIIVSHVDTQGELKVSYSDDFFKTIKQIEKDCFGFYQTPTYLFLLVRPDQYSVGYDLKMSPHLGETYFPQEIVLPIDDQSKHTFTVLDVTDSIVYMSVAHGEELSKVTNIYMSDGNEFTVSLLGNVRSQDTGHCDFEKIKSMKGVYIANIFDYDEIEKTKQRRKRINSEREMKLQNSDRLDQYKKSVITFDLGAEWHSLKAPKYSYQGQPLNCNGDCSLHLKGRTETTSLIYSSEQAVGIIIGTGNTGLYLDSQETNTYLSRDGGHNWYEILNGTHIYEIGDHGGLIVFAESESYTNVAKFTQDEGLTFQDIKLNITLDIDNIVTEPSNEEQKFLIYGRIKQTDNPQEDFWNKYDSIIGVLIPIDLSNVYQRVCKGSDNPDDPNSDYEYWSPQNYQQQKCLFGQKVKYQRKKREAKCKNPEIVKKLLVEKCPCTAEDWECDLGFMRKIDGGECIPMTYGFSSSPPPIKCTGTYMKSQGYRKIPGDECEGGVYLGPIEQECPTEKTNIQINQIITDKPIIKNDQKNQDKFDSQTPIFQTQPISSNKSFQILDYADYIIISIIVLILFYFRNSIFYIVKQIFAASQVNTNRKKRSYYPPTEEEMQEKKQKAAKKRLFGIQSTKDEDEEAGL</sequence>
<dbReference type="AlphaFoldDB" id="A0A8S1KLB2"/>